<feature type="compositionally biased region" description="Low complexity" evidence="1">
    <location>
        <begin position="336"/>
        <end position="346"/>
    </location>
</feature>
<feature type="compositionally biased region" description="Low complexity" evidence="1">
    <location>
        <begin position="116"/>
        <end position="135"/>
    </location>
</feature>
<name>A0AAD4KCI0_9MUSC</name>
<evidence type="ECO:0000313" key="4">
    <source>
        <dbReference type="Proteomes" id="UP001200034"/>
    </source>
</evidence>
<dbReference type="Gene3D" id="1.20.1280.50">
    <property type="match status" value="1"/>
</dbReference>
<dbReference type="InterPro" id="IPR016177">
    <property type="entry name" value="DNA-bd_dom_sf"/>
</dbReference>
<dbReference type="Gene3D" id="3.30.890.10">
    <property type="entry name" value="Methyl-cpg-binding Protein 2, Chain A"/>
    <property type="match status" value="1"/>
</dbReference>
<feature type="compositionally biased region" description="Polar residues" evidence="1">
    <location>
        <begin position="638"/>
        <end position="649"/>
    </location>
</feature>
<feature type="compositionally biased region" description="Polar residues" evidence="1">
    <location>
        <begin position="265"/>
        <end position="275"/>
    </location>
</feature>
<dbReference type="InterPro" id="IPR036047">
    <property type="entry name" value="F-box-like_dom_sf"/>
</dbReference>
<dbReference type="AlphaFoldDB" id="A0AAD4KCI0"/>
<feature type="domain" description="MBD" evidence="2">
    <location>
        <begin position="441"/>
        <end position="513"/>
    </location>
</feature>
<feature type="compositionally biased region" description="Polar residues" evidence="1">
    <location>
        <begin position="1"/>
        <end position="40"/>
    </location>
</feature>
<evidence type="ECO:0000256" key="1">
    <source>
        <dbReference type="SAM" id="MobiDB-lite"/>
    </source>
</evidence>
<comment type="caution">
    <text evidence="3">The sequence shown here is derived from an EMBL/GenBank/DDBJ whole genome shotgun (WGS) entry which is preliminary data.</text>
</comment>
<feature type="region of interest" description="Disordered" evidence="1">
    <location>
        <begin position="299"/>
        <end position="429"/>
    </location>
</feature>
<feature type="region of interest" description="Disordered" evidence="1">
    <location>
        <begin position="618"/>
        <end position="689"/>
    </location>
</feature>
<dbReference type="SUPFAM" id="SSF81383">
    <property type="entry name" value="F-box domain"/>
    <property type="match status" value="1"/>
</dbReference>
<dbReference type="Pfam" id="PF12937">
    <property type="entry name" value="F-box-like"/>
    <property type="match status" value="1"/>
</dbReference>
<feature type="compositionally biased region" description="Polar residues" evidence="1">
    <location>
        <begin position="189"/>
        <end position="208"/>
    </location>
</feature>
<dbReference type="PANTHER" id="PTHR15739">
    <property type="entry name" value="ZINC FINGER PROTEIN"/>
    <property type="match status" value="1"/>
</dbReference>
<dbReference type="EMBL" id="JAJJHW010000095">
    <property type="protein sequence ID" value="KAH8386867.1"/>
    <property type="molecule type" value="Genomic_DNA"/>
</dbReference>
<evidence type="ECO:0000313" key="3">
    <source>
        <dbReference type="EMBL" id="KAH8386867.1"/>
    </source>
</evidence>
<dbReference type="SMART" id="SM00391">
    <property type="entry name" value="MBD"/>
    <property type="match status" value="1"/>
</dbReference>
<sequence>MSSTFNNIDVGSDSQMSSNDSVPSKKNRSLTSGSEASQPLPNAGCARARSRSKLKRKSKMRSNSKDLALAGFTGGYPKMLMTNSTESNSDADGPLPADLKAICATGLSVFPREEQQQSQSRPQSDSESPQPVASTLRRRRRRQSSSSSCSASSTTSSVPLTNKTLATTTTTTTATTLPTAATATTTTTVISSTNTLSSPNTANNNSVDSNDHIEDTSSNLTDCPRLASEPEQTQQEQQPTTTFELDPQPDTTPSSHPPDPEAEPQSESSDPQSDLPNKKRKKHATEALVAMTAKSLFLPDMEQKHLPPQAATSPATNTGSLSINEKNSSRKQQEASLISVSIGSSSTKEDISRNDASLAEVAEEPAKANAGSTNLRARSKSMYQANPCPIEKPRNKRARSVGPPSEPKVGSSSKAASPTGEGNNTGKSLVRRRSMAGNKLPPNDSYYLLPFTYGWKRELVLRNSSSQSQSTRQRMDVIFISPAGKKLRSRDDIAPLLTGELTIDHFCFQRVLQNAGEEYETMRTAQPAIERRASLAAAKQLREEQQQQLKPQAKQSLPQSGGQPQGAAKNTPSKDMVGEVVSGKRVPKPKAPKGASPPPQGWTSTMAVKGNARVLAASNNNAGGAGSGNGNSARKRSNQTPKAAKTQQALGGKAPLSQPQLAAPKTASPQPQLAVSKTSLSQQLGEGQQPKQLVENTMLCSHCLTTIMDKKQAYSMGSSKGKPERFVCMTCINPMSKALGSPVARGNKKDKEKEKEKEKKKEVIDENVDANDVFNRNSFGYQEALMELSGNSSSSLAEIAEIAMPGALPPEQLFNESPVKVLAKPQEIVVINGRKAVAVYGPPQPTQLQVVAREPTKTNLEKFYSLYFGNGRDNLGCILESVLSSNKCCQVLLAVMKTLDFHDRVRMSNVCKTWAMIGRDRSVWRTVKLRDTNVTNWVQCLRDMARNRTRELDMMGVKMANPKMRMEGDLRSLKSLRVLRTDATDADFLQLVFKRMSRLVELRTTCTSRTLNLANLEKMTDLQVLRIRMIEPKASIISLTPLQSLNKLRELCLRGVGNMNQLDLLHLKGMQQLETLLLGSCRGMKVGVFGTQVLPNLKKLRRLRVENNSNRSFVINEIMNGVAAGGTVQRLELINVNVEEDFSHQLTMCRSVEELLLMPNFIQNTANMMHYIMQAVNENSDQLAIFRLGLSFELLSVTRALAMNPDKDCIPVALPIPGVPRNDKLNKSNEPIAYLPVDRLESILHHMMPQGWLSVAKVAQCETTNVKFLSKANVDLI</sequence>
<feature type="compositionally biased region" description="Polar residues" evidence="1">
    <location>
        <begin position="667"/>
        <end position="689"/>
    </location>
</feature>
<feature type="region of interest" description="Disordered" evidence="1">
    <location>
        <begin position="189"/>
        <end position="287"/>
    </location>
</feature>
<dbReference type="InterPro" id="IPR032675">
    <property type="entry name" value="LRR_dom_sf"/>
</dbReference>
<feature type="region of interest" description="Disordered" evidence="1">
    <location>
        <begin position="739"/>
        <end position="760"/>
    </location>
</feature>
<accession>A0AAD4KCI0</accession>
<proteinExistence type="predicted"/>
<dbReference type="CDD" id="cd00122">
    <property type="entry name" value="MBD"/>
    <property type="match status" value="1"/>
</dbReference>
<evidence type="ECO:0000259" key="2">
    <source>
        <dbReference type="PROSITE" id="PS50982"/>
    </source>
</evidence>
<feature type="compositionally biased region" description="Polar residues" evidence="1">
    <location>
        <begin position="81"/>
        <end position="90"/>
    </location>
</feature>
<dbReference type="PROSITE" id="PS50982">
    <property type="entry name" value="MBD"/>
    <property type="match status" value="1"/>
</dbReference>
<protein>
    <recommendedName>
        <fullName evidence="2">MBD domain-containing protein</fullName>
    </recommendedName>
</protein>
<dbReference type="InterPro" id="IPR001810">
    <property type="entry name" value="F-box_dom"/>
</dbReference>
<dbReference type="InterPro" id="IPR001739">
    <property type="entry name" value="Methyl_CpG_DNA-bd"/>
</dbReference>
<dbReference type="InterPro" id="IPR052283">
    <property type="entry name" value="GenomicStab_NeuMorph_Reg"/>
</dbReference>
<feature type="region of interest" description="Disordered" evidence="1">
    <location>
        <begin position="111"/>
        <end position="163"/>
    </location>
</feature>
<feature type="compositionally biased region" description="Low complexity" evidence="1">
    <location>
        <begin position="144"/>
        <end position="157"/>
    </location>
</feature>
<feature type="compositionally biased region" description="Basic residues" evidence="1">
    <location>
        <begin position="48"/>
        <end position="62"/>
    </location>
</feature>
<gene>
    <name evidence="3" type="ORF">KR093_003109</name>
</gene>
<dbReference type="SUPFAM" id="SSF54171">
    <property type="entry name" value="DNA-binding domain"/>
    <property type="match status" value="1"/>
</dbReference>
<dbReference type="PANTHER" id="PTHR15739:SF5">
    <property type="entry name" value="LD23158P"/>
    <property type="match status" value="1"/>
</dbReference>
<feature type="compositionally biased region" description="Polar residues" evidence="1">
    <location>
        <begin position="310"/>
        <end position="326"/>
    </location>
</feature>
<feature type="region of interest" description="Disordered" evidence="1">
    <location>
        <begin position="1"/>
        <end position="97"/>
    </location>
</feature>
<feature type="compositionally biased region" description="Polar residues" evidence="1">
    <location>
        <begin position="370"/>
        <end position="384"/>
    </location>
</feature>
<feature type="region of interest" description="Disordered" evidence="1">
    <location>
        <begin position="537"/>
        <end position="605"/>
    </location>
</feature>
<reference evidence="3" key="1">
    <citation type="journal article" date="2021" name="Mol. Ecol. Resour.">
        <title>Phylogenomic analyses of the genus Drosophila reveals genomic signals of climate adaptation.</title>
        <authorList>
            <person name="Li F."/>
            <person name="Rane R.V."/>
            <person name="Luria V."/>
            <person name="Xiong Z."/>
            <person name="Chen J."/>
            <person name="Li Z."/>
            <person name="Catullo R.A."/>
            <person name="Griffin P.C."/>
            <person name="Schiffer M."/>
            <person name="Pearce S."/>
            <person name="Lee S.F."/>
            <person name="McElroy K."/>
            <person name="Stocker A."/>
            <person name="Shirriffs J."/>
            <person name="Cockerell F."/>
            <person name="Coppin C."/>
            <person name="Sgro C.M."/>
            <person name="Karger A."/>
            <person name="Cain J.W."/>
            <person name="Weber J.A."/>
            <person name="Santpere G."/>
            <person name="Kirschner M.W."/>
            <person name="Hoffmann A.A."/>
            <person name="Oakeshott J.G."/>
            <person name="Zhang G."/>
        </authorList>
    </citation>
    <scope>NUCLEOTIDE SEQUENCE</scope>
    <source>
        <strain evidence="3">BGI-SZ-2011g</strain>
    </source>
</reference>
<dbReference type="SUPFAM" id="SSF52058">
    <property type="entry name" value="L domain-like"/>
    <property type="match status" value="1"/>
</dbReference>
<feature type="compositionally biased region" description="Low complexity" evidence="1">
    <location>
        <begin position="546"/>
        <end position="566"/>
    </location>
</feature>
<feature type="compositionally biased region" description="Low complexity" evidence="1">
    <location>
        <begin position="229"/>
        <end position="254"/>
    </location>
</feature>
<dbReference type="Gene3D" id="3.80.10.10">
    <property type="entry name" value="Ribonuclease Inhibitor"/>
    <property type="match status" value="1"/>
</dbReference>
<dbReference type="GO" id="GO:0003677">
    <property type="term" value="F:DNA binding"/>
    <property type="evidence" value="ECO:0007669"/>
    <property type="project" value="InterPro"/>
</dbReference>
<dbReference type="Proteomes" id="UP001200034">
    <property type="component" value="Unassembled WGS sequence"/>
</dbReference>
<keyword evidence="4" id="KW-1185">Reference proteome</keyword>
<dbReference type="Pfam" id="PF01429">
    <property type="entry name" value="MBD"/>
    <property type="match status" value="1"/>
</dbReference>
<feature type="compositionally biased region" description="Basic and acidic residues" evidence="1">
    <location>
        <begin position="747"/>
        <end position="760"/>
    </location>
</feature>
<organism evidence="3 4">
    <name type="scientific">Drosophila rubida</name>
    <dbReference type="NCBI Taxonomy" id="30044"/>
    <lineage>
        <taxon>Eukaryota</taxon>
        <taxon>Metazoa</taxon>
        <taxon>Ecdysozoa</taxon>
        <taxon>Arthropoda</taxon>
        <taxon>Hexapoda</taxon>
        <taxon>Insecta</taxon>
        <taxon>Pterygota</taxon>
        <taxon>Neoptera</taxon>
        <taxon>Endopterygota</taxon>
        <taxon>Diptera</taxon>
        <taxon>Brachycera</taxon>
        <taxon>Muscomorpha</taxon>
        <taxon>Ephydroidea</taxon>
        <taxon>Drosophilidae</taxon>
        <taxon>Drosophila</taxon>
    </lineage>
</organism>
<feature type="compositionally biased region" description="Polar residues" evidence="1">
    <location>
        <begin position="410"/>
        <end position="427"/>
    </location>
</feature>